<dbReference type="InterPro" id="IPR002885">
    <property type="entry name" value="PPR_rpt"/>
</dbReference>
<accession>A0A7N2MD19</accession>
<dbReference type="AlphaFoldDB" id="A0A7N2MD19"/>
<organism evidence="7 8">
    <name type="scientific">Quercus lobata</name>
    <name type="common">Valley oak</name>
    <dbReference type="NCBI Taxonomy" id="97700"/>
    <lineage>
        <taxon>Eukaryota</taxon>
        <taxon>Viridiplantae</taxon>
        <taxon>Streptophyta</taxon>
        <taxon>Embryophyta</taxon>
        <taxon>Tracheophyta</taxon>
        <taxon>Spermatophyta</taxon>
        <taxon>Magnoliopsida</taxon>
        <taxon>eudicotyledons</taxon>
        <taxon>Gunneridae</taxon>
        <taxon>Pentapetalae</taxon>
        <taxon>rosids</taxon>
        <taxon>fabids</taxon>
        <taxon>Fagales</taxon>
        <taxon>Fagaceae</taxon>
        <taxon>Quercus</taxon>
    </lineage>
</organism>
<keyword evidence="4" id="KW-0809">Transit peptide</keyword>
<dbReference type="InterPro" id="IPR011990">
    <property type="entry name" value="TPR-like_helical_dom_sf"/>
</dbReference>
<evidence type="ECO:0000313" key="7">
    <source>
        <dbReference type="EnsemblPlants" id="QL08p038536:mrna"/>
    </source>
</evidence>
<dbReference type="Pfam" id="PF01535">
    <property type="entry name" value="PPR"/>
    <property type="match status" value="6"/>
</dbReference>
<protein>
    <recommendedName>
        <fullName evidence="9">Pentatricopeptide repeat-containing protein</fullName>
    </recommendedName>
</protein>
<evidence type="ECO:0000313" key="8">
    <source>
        <dbReference type="Proteomes" id="UP000594261"/>
    </source>
</evidence>
<keyword evidence="8" id="KW-1185">Reference proteome</keyword>
<dbReference type="Gramene" id="QL08p038536:mrna">
    <property type="protein sequence ID" value="QL08p038536:mrna"/>
    <property type="gene ID" value="QL08p038536"/>
</dbReference>
<evidence type="ECO:0008006" key="9">
    <source>
        <dbReference type="Google" id="ProtNLM"/>
    </source>
</evidence>
<dbReference type="GO" id="GO:0003729">
    <property type="term" value="F:mRNA binding"/>
    <property type="evidence" value="ECO:0007669"/>
    <property type="project" value="UniProtKB-ARBA"/>
</dbReference>
<keyword evidence="5" id="KW-0496">Mitochondrion</keyword>
<evidence type="ECO:0000256" key="3">
    <source>
        <dbReference type="ARBA" id="ARBA00022737"/>
    </source>
</evidence>
<proteinExistence type="inferred from homology"/>
<dbReference type="KEGG" id="qlo:115958410"/>
<reference evidence="7" key="2">
    <citation type="submission" date="2021-01" db="UniProtKB">
        <authorList>
            <consortium name="EnsemblPlants"/>
        </authorList>
    </citation>
    <scope>IDENTIFICATION</scope>
</reference>
<dbReference type="InParanoid" id="A0A7N2MD19"/>
<gene>
    <name evidence="7" type="primary">LOC115958410</name>
</gene>
<dbReference type="OrthoDB" id="1890565at2759"/>
<dbReference type="GO" id="GO:0005739">
    <property type="term" value="C:mitochondrion"/>
    <property type="evidence" value="ECO:0007669"/>
    <property type="project" value="UniProtKB-SubCell"/>
</dbReference>
<keyword evidence="3" id="KW-0677">Repeat</keyword>
<reference evidence="7 8" key="1">
    <citation type="journal article" date="2016" name="G3 (Bethesda)">
        <title>First Draft Assembly and Annotation of the Genome of a California Endemic Oak Quercus lobata Nee (Fagaceae).</title>
        <authorList>
            <person name="Sork V.L."/>
            <person name="Fitz-Gibbon S.T."/>
            <person name="Puiu D."/>
            <person name="Crepeau M."/>
            <person name="Gugger P.F."/>
            <person name="Sherman R."/>
            <person name="Stevens K."/>
            <person name="Langley C.H."/>
            <person name="Pellegrini M."/>
            <person name="Salzberg S.L."/>
        </authorList>
    </citation>
    <scope>NUCLEOTIDE SEQUENCE [LARGE SCALE GENOMIC DNA]</scope>
    <source>
        <strain evidence="7 8">cv. SW786</strain>
    </source>
</reference>
<dbReference type="PANTHER" id="PTHR45717">
    <property type="entry name" value="OS12G0527900 PROTEIN"/>
    <property type="match status" value="1"/>
</dbReference>
<comment type="subcellular location">
    <subcellularLocation>
        <location evidence="1">Mitochondrion</location>
    </subcellularLocation>
</comment>
<evidence type="ECO:0000256" key="4">
    <source>
        <dbReference type="ARBA" id="ARBA00022946"/>
    </source>
</evidence>
<dbReference type="OMA" id="VTTWCHL"/>
<dbReference type="SUPFAM" id="SSF48452">
    <property type="entry name" value="TPR-like"/>
    <property type="match status" value="1"/>
</dbReference>
<dbReference type="EMBL" id="LRBV02000008">
    <property type="status" value="NOT_ANNOTATED_CDS"/>
    <property type="molecule type" value="Genomic_DNA"/>
</dbReference>
<evidence type="ECO:0000256" key="2">
    <source>
        <dbReference type="ARBA" id="ARBA00007626"/>
    </source>
</evidence>
<dbReference type="RefSeq" id="XP_030932689.1">
    <property type="nucleotide sequence ID" value="XM_031076829.1"/>
</dbReference>
<name>A0A7N2MD19_QUELO</name>
<feature type="repeat" description="PPR" evidence="6">
    <location>
        <begin position="180"/>
        <end position="214"/>
    </location>
</feature>
<dbReference type="NCBIfam" id="TIGR00756">
    <property type="entry name" value="PPR"/>
    <property type="match status" value="4"/>
</dbReference>
<evidence type="ECO:0000256" key="1">
    <source>
        <dbReference type="ARBA" id="ARBA00004173"/>
    </source>
</evidence>
<comment type="similarity">
    <text evidence="2">Belongs to the PPR family. P subfamily.</text>
</comment>
<dbReference type="PROSITE" id="PS51375">
    <property type="entry name" value="PPR"/>
    <property type="match status" value="3"/>
</dbReference>
<evidence type="ECO:0000256" key="6">
    <source>
        <dbReference type="PROSITE-ProRule" id="PRU00708"/>
    </source>
</evidence>
<feature type="repeat" description="PPR" evidence="6">
    <location>
        <begin position="356"/>
        <end position="387"/>
    </location>
</feature>
<dbReference type="GeneID" id="115958410"/>
<evidence type="ECO:0000256" key="5">
    <source>
        <dbReference type="ARBA" id="ARBA00023128"/>
    </source>
</evidence>
<dbReference type="PANTHER" id="PTHR45717:SF6">
    <property type="entry name" value="PENTACOTRIPEPTIDE-REPEAT REGION OF PRORP DOMAIN-CONTAINING PROTEIN"/>
    <property type="match status" value="1"/>
</dbReference>
<dbReference type="EnsemblPlants" id="QL08p038536:mrna">
    <property type="protein sequence ID" value="QL08p038536:mrna"/>
    <property type="gene ID" value="QL08p038536"/>
</dbReference>
<dbReference type="Gene3D" id="1.25.40.10">
    <property type="entry name" value="Tetratricopeptide repeat domain"/>
    <property type="match status" value="3"/>
</dbReference>
<dbReference type="FunFam" id="1.25.40.10:FF:000385">
    <property type="entry name" value="Pentatricopeptide repeat-containing protein mitochondrial"/>
    <property type="match status" value="1"/>
</dbReference>
<sequence length="508" mass="58189">MRLRCLNNIIPTLPQNSPSPLTLASFFSTKTLAPPSSSSSSSSSSSLYDRIQIIRDPKVSVVPVLEQWVNEGRPVQKQHLRSLVRLMKDFKRFNHALEISQWMTDRRYFTLSPIDVAVRLELIHRVRGLEHAENYFNNISSNLKSVNAYGALLSGYVREKSVEKAESIMQKMKEMEMAVSSFPYNMMINLYTQTGEYDKIDMLMQEMERKGIPQDKYTMLNRMAAYIAASDISGMERILKRIEEDRHFSVNWKVCSMAASGYLKVGMIEKALAMLKKMEGNIPLQGRKSAFDFLLTLYTNTGHKEELYRVWNTYKPSTKQIDGSYACMISSLAKLDDLEGAERIFEEWEAQCTVYDFRVLNSLLSAYCRKGLFNKAESVLKKNMEARTPYASTWNVLALGYMEHENMPKAIEMLKKALLVGRQGWRPNPIILSACLNYLEEQGDVEGMEEFLRLLKNLVPLSREMNHRLLRTCVGSGKSVSKVLSQMKLDGFTTDDETQKILEIKPSL</sequence>
<dbReference type="Proteomes" id="UP000594261">
    <property type="component" value="Chromosome 8"/>
</dbReference>
<feature type="repeat" description="PPR" evidence="6">
    <location>
        <begin position="145"/>
        <end position="179"/>
    </location>
</feature>